<accession>A0ABR6YSI3</accession>
<evidence type="ECO:0000313" key="9">
    <source>
        <dbReference type="EMBL" id="MBC3898129.1"/>
    </source>
</evidence>
<evidence type="ECO:0000256" key="3">
    <source>
        <dbReference type="ARBA" id="ARBA00022475"/>
    </source>
</evidence>
<keyword evidence="2" id="KW-0813">Transport</keyword>
<evidence type="ECO:0000256" key="6">
    <source>
        <dbReference type="ARBA" id="ARBA00022967"/>
    </source>
</evidence>
<dbReference type="InterPro" id="IPR015856">
    <property type="entry name" value="ABC_transpr_CbiO/EcfA_su"/>
</dbReference>
<dbReference type="GO" id="GO:0005524">
    <property type="term" value="F:ATP binding"/>
    <property type="evidence" value="ECO:0007669"/>
    <property type="project" value="UniProtKB-KW"/>
</dbReference>
<dbReference type="Pfam" id="PF00005">
    <property type="entry name" value="ABC_tran"/>
    <property type="match status" value="1"/>
</dbReference>
<keyword evidence="6" id="KW-1278">Translocase</keyword>
<protein>
    <submittedName>
        <fullName evidence="9">ATP-binding cassette domain-containing protein</fullName>
    </submittedName>
</protein>
<evidence type="ECO:0000256" key="1">
    <source>
        <dbReference type="ARBA" id="ARBA00005417"/>
    </source>
</evidence>
<comment type="caution">
    <text evidence="9">The sequence shown here is derived from an EMBL/GenBank/DDBJ whole genome shotgun (WGS) entry which is preliminary data.</text>
</comment>
<evidence type="ECO:0000256" key="7">
    <source>
        <dbReference type="ARBA" id="ARBA00023136"/>
    </source>
</evidence>
<keyword evidence="3" id="KW-1003">Cell membrane</keyword>
<keyword evidence="5 9" id="KW-0067">ATP-binding</keyword>
<dbReference type="InterPro" id="IPR027417">
    <property type="entry name" value="P-loop_NTPase"/>
</dbReference>
<evidence type="ECO:0000256" key="5">
    <source>
        <dbReference type="ARBA" id="ARBA00022840"/>
    </source>
</evidence>
<dbReference type="PANTHER" id="PTHR43553:SF24">
    <property type="entry name" value="ENERGY-COUPLING FACTOR TRANSPORTER ATP-BINDING PROTEIN ECFA1"/>
    <property type="match status" value="1"/>
</dbReference>
<sequence length="226" mass="24998">MNGASMESYIKLTGISYGYPRSRFVLKDINLSLNRGEIVGITGENGSGKTTLGKIIMGILMPDSGNVEIDGVDGKNLKLCERGFKIGYAFQNPDRQLFAANVQDEIIFPLEIKGVDKTTASERAAALLERFELSHLKERVPMRLSRGEKQRLVLAATLAQEPGFLILDEPATGLDRDRKKALYQLMEELAQEGIGLAVISHDLQFIEHHANRIIRLENGKVVDDGC</sequence>
<dbReference type="PANTHER" id="PTHR43553">
    <property type="entry name" value="HEAVY METAL TRANSPORTER"/>
    <property type="match status" value="1"/>
</dbReference>
<dbReference type="RefSeq" id="WP_186892882.1">
    <property type="nucleotide sequence ID" value="NZ_WJBE01000001.1"/>
</dbReference>
<feature type="domain" description="ABC transporter" evidence="8">
    <location>
        <begin position="10"/>
        <end position="225"/>
    </location>
</feature>
<dbReference type="InterPro" id="IPR003593">
    <property type="entry name" value="AAA+_ATPase"/>
</dbReference>
<dbReference type="PROSITE" id="PS50893">
    <property type="entry name" value="ABC_TRANSPORTER_2"/>
    <property type="match status" value="1"/>
</dbReference>
<dbReference type="Gene3D" id="3.40.50.300">
    <property type="entry name" value="P-loop containing nucleotide triphosphate hydrolases"/>
    <property type="match status" value="1"/>
</dbReference>
<dbReference type="Proteomes" id="UP000622405">
    <property type="component" value="Unassembled WGS sequence"/>
</dbReference>
<evidence type="ECO:0000259" key="8">
    <source>
        <dbReference type="PROSITE" id="PS50893"/>
    </source>
</evidence>
<comment type="similarity">
    <text evidence="1">Belongs to the ABC transporter superfamily.</text>
</comment>
<dbReference type="SMART" id="SM00382">
    <property type="entry name" value="AAA"/>
    <property type="match status" value="1"/>
</dbReference>
<keyword evidence="10" id="KW-1185">Reference proteome</keyword>
<organism evidence="9 10">
    <name type="scientific">Acetobacterium malicum</name>
    <dbReference type="NCBI Taxonomy" id="52692"/>
    <lineage>
        <taxon>Bacteria</taxon>
        <taxon>Bacillati</taxon>
        <taxon>Bacillota</taxon>
        <taxon>Clostridia</taxon>
        <taxon>Eubacteriales</taxon>
        <taxon>Eubacteriaceae</taxon>
        <taxon>Acetobacterium</taxon>
    </lineage>
</organism>
<proteinExistence type="inferred from homology"/>
<evidence type="ECO:0000256" key="2">
    <source>
        <dbReference type="ARBA" id="ARBA00022448"/>
    </source>
</evidence>
<dbReference type="CDD" id="cd03225">
    <property type="entry name" value="ABC_cobalt_CbiO_domain1"/>
    <property type="match status" value="1"/>
</dbReference>
<evidence type="ECO:0000313" key="10">
    <source>
        <dbReference type="Proteomes" id="UP000622405"/>
    </source>
</evidence>
<evidence type="ECO:0000256" key="4">
    <source>
        <dbReference type="ARBA" id="ARBA00022741"/>
    </source>
</evidence>
<name>A0ABR6YSI3_9FIRM</name>
<dbReference type="EMBL" id="WJBE01000001">
    <property type="protein sequence ID" value="MBC3898129.1"/>
    <property type="molecule type" value="Genomic_DNA"/>
</dbReference>
<dbReference type="InterPro" id="IPR003439">
    <property type="entry name" value="ABC_transporter-like_ATP-bd"/>
</dbReference>
<dbReference type="InterPro" id="IPR050095">
    <property type="entry name" value="ECF_ABC_transporter_ATP-bd"/>
</dbReference>
<keyword evidence="7" id="KW-0472">Membrane</keyword>
<dbReference type="SUPFAM" id="SSF52540">
    <property type="entry name" value="P-loop containing nucleoside triphosphate hydrolases"/>
    <property type="match status" value="1"/>
</dbReference>
<gene>
    <name evidence="9" type="ORF">GH811_00685</name>
</gene>
<keyword evidence="4" id="KW-0547">Nucleotide-binding</keyword>
<reference evidence="9 10" key="1">
    <citation type="journal article" date="2020" name="mSystems">
        <title>Defining Genomic and Predicted Metabolic Features of the Acetobacterium Genus.</title>
        <authorList>
            <person name="Ross D.E."/>
            <person name="Marshall C.W."/>
            <person name="Gulliver D."/>
            <person name="May H.D."/>
            <person name="Norman R.S."/>
        </authorList>
    </citation>
    <scope>NUCLEOTIDE SEQUENCE [LARGE SCALE GENOMIC DNA]</scope>
    <source>
        <strain evidence="9 10">DSM 4132</strain>
    </source>
</reference>